<proteinExistence type="predicted"/>
<reference evidence="1 2" key="1">
    <citation type="journal article" date="2016" name="Genome Announc.">
        <title>Draft Genome Sequence of the Thermotolerant Cyanobacterium Desertifilum sp. IPPAS B-1220.</title>
        <authorList>
            <person name="Mironov K.S."/>
            <person name="Sinetova M.A."/>
            <person name="Bolatkhan K."/>
            <person name="Zayadan B.K."/>
            <person name="Ustinova V.V."/>
            <person name="Kupriyanova E.V."/>
            <person name="Skrypnik A.N."/>
            <person name="Gogoleva N.E."/>
            <person name="Gogolev Y.V."/>
            <person name="Los D.A."/>
        </authorList>
    </citation>
    <scope>NUCLEOTIDE SEQUENCE [LARGE SCALE GENOMIC DNA]</scope>
    <source>
        <strain evidence="1 2">IPPAS B-1220</strain>
    </source>
</reference>
<accession>A0ACD5GZM3</accession>
<evidence type="ECO:0000313" key="2">
    <source>
        <dbReference type="Proteomes" id="UP000095472"/>
    </source>
</evidence>
<organism evidence="1 2">
    <name type="scientific">Desertifilum tharense IPPAS B-1220</name>
    <dbReference type="NCBI Taxonomy" id="1781255"/>
    <lineage>
        <taxon>Bacteria</taxon>
        <taxon>Bacillati</taxon>
        <taxon>Cyanobacteriota</taxon>
        <taxon>Cyanophyceae</taxon>
        <taxon>Desertifilales</taxon>
        <taxon>Desertifilaceae</taxon>
        <taxon>Desertifilum</taxon>
    </lineage>
</organism>
<keyword evidence="1" id="KW-0347">Helicase</keyword>
<protein>
    <submittedName>
        <fullName evidence="1">Helicase-related protein</fullName>
    </submittedName>
</protein>
<keyword evidence="1" id="KW-0067">ATP-binding</keyword>
<keyword evidence="1" id="KW-0378">Hydrolase</keyword>
<dbReference type="EMBL" id="CP182909">
    <property type="protein sequence ID" value="XPM65371.1"/>
    <property type="molecule type" value="Genomic_DNA"/>
</dbReference>
<gene>
    <name evidence="1" type="ORF">BH720_006550</name>
</gene>
<keyword evidence="2" id="KW-1185">Reference proteome</keyword>
<sequence>MVDELAGDGAGAPFVHELAKWLHQQFIAPFAEGQSPFKVMLIMADASLSNPVVFNSFLNSGERAPDKVLISPSQGSAPFEMTGTDTKVGSWKFPTLHVMTNSFPASQLTIDYSIRLSSVKPQLNRDGTQQSIRQAIREKWEEQLLDSAYQEIKQGLKQGAEQIIFFAQDKAFLRQLREKLIAGYEAIFKKEDVQVLDQSVSPAERVKLIEETRRDRIRVFLMTSSGSRGVSFPKTDWIIAAIPRFNIEQALMEVAQLIYRGRGMYTHPETGEPASGDDKARRLVMLINDFLIEEEEKSDRSRHWLRQASDLLTLLVMLRSTIYTRITGDAGLRKQQISFVPVGSIGDEELLSLMSEEIWSFLHEAKVFVYDSDASAELQGTVKKAEQLIENIFAQFTLKGLAPDRHALSYCQRETLEKANNAVSALCSPLVSNSEDLAIIIPENISCMGSFWAEDWSDRIMEEKFSFEGWRKRVYQNSSQLLSLLKQIYQGNQFPPKLKRPAKELYKLLVREQSQRDFEYATLQPLKTRNLVVSLPLDYPQFCPQADPDATITPVLEHSDRWRRCLGRSLSPQGLLMPVIPQYRSFPWVAVAGKRILEQLEIIFSDRYFMVL</sequence>
<evidence type="ECO:0000313" key="1">
    <source>
        <dbReference type="EMBL" id="XPM65371.1"/>
    </source>
</evidence>
<name>A0ACD5GZM3_9CYAN</name>
<dbReference type="Proteomes" id="UP000095472">
    <property type="component" value="Chromosome"/>
</dbReference>
<keyword evidence="1" id="KW-0547">Nucleotide-binding</keyword>